<proteinExistence type="predicted"/>
<evidence type="ECO:0000259" key="1">
    <source>
        <dbReference type="Pfam" id="PF14040"/>
    </source>
</evidence>
<feature type="domain" description="Deoxyribonuclease NucA/NucB" evidence="1">
    <location>
        <begin position="52"/>
        <end position="152"/>
    </location>
</feature>
<dbReference type="InterPro" id="IPR029476">
    <property type="entry name" value="DNase_NucA_NucB"/>
</dbReference>
<dbReference type="OrthoDB" id="5379121at2759"/>
<evidence type="ECO:0000313" key="3">
    <source>
        <dbReference type="Proteomes" id="UP000799291"/>
    </source>
</evidence>
<dbReference type="Pfam" id="PF14040">
    <property type="entry name" value="DNase_NucA_NucB"/>
    <property type="match status" value="1"/>
</dbReference>
<sequence length="353" mass="39876">MFHKRAPRDLGTFQVDCRGSESACNNACFYIRCLNKDNADANKLTFIGPNGNNGEDTKNRHESGCRVDNPRSASVCRSFPFSQHFTDKLAHDQDCDEWPPALAQQAPFDPNPLVRPPNSLRCMPDSENRSLGAKLGNFLTSNGAARDDFFRVDFTTKINTADQSKVKYCLNQFNGGKEPDCTQDGHQFGLVQKNVQNGKISSPYNSNDGNDNRYQFLGTPYKEVYQCSVEFTRDGDKDIRSVVLSDWQNEEHFIADFKLENIGDTYDMEGLPHKLQIKRTGNFGSKFEYFYAPADPVGQNINEFQWDSDMEGEGRGPATDAGNSNRFCYIKPDGSNKNTEECWFPCYRNANGR</sequence>
<reference evidence="2" key="1">
    <citation type="journal article" date="2020" name="Stud. Mycol.">
        <title>101 Dothideomycetes genomes: a test case for predicting lifestyles and emergence of pathogens.</title>
        <authorList>
            <person name="Haridas S."/>
            <person name="Albert R."/>
            <person name="Binder M."/>
            <person name="Bloem J."/>
            <person name="Labutti K."/>
            <person name="Salamov A."/>
            <person name="Andreopoulos B."/>
            <person name="Baker S."/>
            <person name="Barry K."/>
            <person name="Bills G."/>
            <person name="Bluhm B."/>
            <person name="Cannon C."/>
            <person name="Castanera R."/>
            <person name="Culley D."/>
            <person name="Daum C."/>
            <person name="Ezra D."/>
            <person name="Gonzalez J."/>
            <person name="Henrissat B."/>
            <person name="Kuo A."/>
            <person name="Liang C."/>
            <person name="Lipzen A."/>
            <person name="Lutzoni F."/>
            <person name="Magnuson J."/>
            <person name="Mondo S."/>
            <person name="Nolan M."/>
            <person name="Ohm R."/>
            <person name="Pangilinan J."/>
            <person name="Park H.-J."/>
            <person name="Ramirez L."/>
            <person name="Alfaro M."/>
            <person name="Sun H."/>
            <person name="Tritt A."/>
            <person name="Yoshinaga Y."/>
            <person name="Zwiers L.-H."/>
            <person name="Turgeon B."/>
            <person name="Goodwin S."/>
            <person name="Spatafora J."/>
            <person name="Crous P."/>
            <person name="Grigoriev I."/>
        </authorList>
    </citation>
    <scope>NUCLEOTIDE SEQUENCE</scope>
    <source>
        <strain evidence="2">CBS 122367</strain>
    </source>
</reference>
<dbReference type="Proteomes" id="UP000799291">
    <property type="component" value="Unassembled WGS sequence"/>
</dbReference>
<accession>A0A6G1IV84</accession>
<protein>
    <recommendedName>
        <fullName evidence="1">Deoxyribonuclease NucA/NucB domain-containing protein</fullName>
    </recommendedName>
</protein>
<dbReference type="AlphaFoldDB" id="A0A6G1IV84"/>
<name>A0A6G1IV84_9PLEO</name>
<keyword evidence="3" id="KW-1185">Reference proteome</keyword>
<gene>
    <name evidence="2" type="ORF">K458DRAFT_444190</name>
</gene>
<dbReference type="EMBL" id="MU005588">
    <property type="protein sequence ID" value="KAF2682028.1"/>
    <property type="molecule type" value="Genomic_DNA"/>
</dbReference>
<organism evidence="2 3">
    <name type="scientific">Lentithecium fluviatile CBS 122367</name>
    <dbReference type="NCBI Taxonomy" id="1168545"/>
    <lineage>
        <taxon>Eukaryota</taxon>
        <taxon>Fungi</taxon>
        <taxon>Dikarya</taxon>
        <taxon>Ascomycota</taxon>
        <taxon>Pezizomycotina</taxon>
        <taxon>Dothideomycetes</taxon>
        <taxon>Pleosporomycetidae</taxon>
        <taxon>Pleosporales</taxon>
        <taxon>Massarineae</taxon>
        <taxon>Lentitheciaceae</taxon>
        <taxon>Lentithecium</taxon>
    </lineage>
</organism>
<evidence type="ECO:0000313" key="2">
    <source>
        <dbReference type="EMBL" id="KAF2682028.1"/>
    </source>
</evidence>